<organism evidence="1 2">
    <name type="scientific">Jannaschia faecimaris</name>
    <dbReference type="NCBI Taxonomy" id="1244108"/>
    <lineage>
        <taxon>Bacteria</taxon>
        <taxon>Pseudomonadati</taxon>
        <taxon>Pseudomonadota</taxon>
        <taxon>Alphaproteobacteria</taxon>
        <taxon>Rhodobacterales</taxon>
        <taxon>Roseobacteraceae</taxon>
        <taxon>Jannaschia</taxon>
    </lineage>
</organism>
<keyword evidence="2" id="KW-1185">Reference proteome</keyword>
<dbReference type="GO" id="GO:0008781">
    <property type="term" value="F:N-acylneuraminate cytidylyltransferase activity"/>
    <property type="evidence" value="ECO:0007669"/>
    <property type="project" value="TreeGrafter"/>
</dbReference>
<dbReference type="CDD" id="cd02513">
    <property type="entry name" value="CMP-NeuAc_Synthase"/>
    <property type="match status" value="1"/>
</dbReference>
<sequence>MRDPSEGPVLILPARGGSKRIPRKNVRPFAGRPAIGWPIAAAQDSNLFDRIVVTTDDAEIAKVARACGAEVPFLRADDLSDDHAGTTEVIRDAVTRLGLPVTTPVCCLYPTAFFVTGDDLKAGFAALGRGATWALSLGKYRTPIQRAYRQDGTRVAAFDAAQMPKRSQDLEEAFFDAGQFYWARAATWTDPEARIWDGAAAVVLPDDRCIDVDTPDDWARAERLAGLMGLGD</sequence>
<dbReference type="EMBL" id="FNPX01000001">
    <property type="protein sequence ID" value="SDY42341.1"/>
    <property type="molecule type" value="Genomic_DNA"/>
</dbReference>
<dbReference type="STRING" id="1244108.SAMN05444004_101412"/>
<keyword evidence="1" id="KW-0808">Transferase</keyword>
<accession>A0A1H3JR30</accession>
<gene>
    <name evidence="1" type="ORF">SAMN05444004_101412</name>
</gene>
<dbReference type="Gene3D" id="3.90.550.10">
    <property type="entry name" value="Spore Coat Polysaccharide Biosynthesis Protein SpsA, Chain A"/>
    <property type="match status" value="1"/>
</dbReference>
<dbReference type="OrthoDB" id="9805604at2"/>
<evidence type="ECO:0000313" key="2">
    <source>
        <dbReference type="Proteomes" id="UP000198914"/>
    </source>
</evidence>
<reference evidence="2" key="1">
    <citation type="submission" date="2016-10" db="EMBL/GenBank/DDBJ databases">
        <authorList>
            <person name="Varghese N."/>
            <person name="Submissions S."/>
        </authorList>
    </citation>
    <scope>NUCLEOTIDE SEQUENCE [LARGE SCALE GENOMIC DNA]</scope>
    <source>
        <strain evidence="2">DSM 100420</strain>
    </source>
</reference>
<dbReference type="InterPro" id="IPR003329">
    <property type="entry name" value="Cytidylyl_trans"/>
</dbReference>
<keyword evidence="1" id="KW-0548">Nucleotidyltransferase</keyword>
<dbReference type="PANTHER" id="PTHR21485">
    <property type="entry name" value="HAD SUPERFAMILY MEMBERS CMAS AND KDSC"/>
    <property type="match status" value="1"/>
</dbReference>
<dbReference type="InterPro" id="IPR020039">
    <property type="entry name" value="PseF"/>
</dbReference>
<evidence type="ECO:0000313" key="1">
    <source>
        <dbReference type="EMBL" id="SDY42341.1"/>
    </source>
</evidence>
<dbReference type="SUPFAM" id="SSF53448">
    <property type="entry name" value="Nucleotide-diphospho-sugar transferases"/>
    <property type="match status" value="1"/>
</dbReference>
<dbReference type="Proteomes" id="UP000198914">
    <property type="component" value="Unassembled WGS sequence"/>
</dbReference>
<dbReference type="RefSeq" id="WP_092641508.1">
    <property type="nucleotide sequence ID" value="NZ_FNPX01000001.1"/>
</dbReference>
<name>A0A1H3JR30_9RHOB</name>
<dbReference type="NCBIfam" id="TIGR03584">
    <property type="entry name" value="PseF"/>
    <property type="match status" value="1"/>
</dbReference>
<dbReference type="InterPro" id="IPR050793">
    <property type="entry name" value="CMP-NeuNAc_synthase"/>
</dbReference>
<dbReference type="Pfam" id="PF02348">
    <property type="entry name" value="CTP_transf_3"/>
    <property type="match status" value="1"/>
</dbReference>
<proteinExistence type="predicted"/>
<dbReference type="AlphaFoldDB" id="A0A1H3JR30"/>
<dbReference type="PANTHER" id="PTHR21485:SF6">
    <property type="entry name" value="N-ACYLNEURAMINATE CYTIDYLYLTRANSFERASE-RELATED"/>
    <property type="match status" value="1"/>
</dbReference>
<dbReference type="InterPro" id="IPR029044">
    <property type="entry name" value="Nucleotide-diphossugar_trans"/>
</dbReference>
<protein>
    <submittedName>
        <fullName evidence="1">N-acylneuraminate cytidylyltransferase</fullName>
    </submittedName>
</protein>